<sequence length="570" mass="64113">MNSRYLKYGILITVCIWFLQSCYKDLGNYNYNTSVATSISVDTTDLVGTFKVNMGEKLYKAGSSQTQPTEINPAITYDGNSTDLAYEWQIWNANVSKFVLLHEGKNLSEYIWTPNVAISAIMPVNTYKLRLAVTNMKALVSDTDNETNKTFSRVIDVTVNNTFGEESILEGLMVLHSDGESSDIGIIATDEFTYFDDGNKNVVDPTYYSRVNSARIPGVGKQIAKRSYLRSNPRYNPDSSNPAHHIRFYGNGAIYIYTSQGSYVADYFYLQKELGTDYRKMFIADGLGFNKPQSYQTYDASYLEAIVDDGHFFYQSSGGGPFTSYYVNTTFNYYAAPQFVIVGGDNGIGAVFFDNLSKSFMVAAGSYYGGGISRLPNNANSTVGFNPAAMKAELIHFEKRSYYMPWGHPASTSIAVMKDDATNNLYLAEFDFDENSERERVAYRRKDMQHLPEINNAKFFSFGLIREAAYYATEGKLYQYRYDNTANDALLAVSYADFGEKVTMMKIFKEEGWDNAYNSNKLVLVGTLDASNNGKLYVYDIHPTNGTLSLKNTYTGFGHIDDVVLKHNVY</sequence>
<evidence type="ECO:0000313" key="2">
    <source>
        <dbReference type="Proteomes" id="UP001597525"/>
    </source>
</evidence>
<dbReference type="Proteomes" id="UP001597525">
    <property type="component" value="Unassembled WGS sequence"/>
</dbReference>
<reference evidence="2" key="1">
    <citation type="journal article" date="2019" name="Int. J. Syst. Evol. Microbiol.">
        <title>The Global Catalogue of Microorganisms (GCM) 10K type strain sequencing project: providing services to taxonomists for standard genome sequencing and annotation.</title>
        <authorList>
            <consortium name="The Broad Institute Genomics Platform"/>
            <consortium name="The Broad Institute Genome Sequencing Center for Infectious Disease"/>
            <person name="Wu L."/>
            <person name="Ma J."/>
        </authorList>
    </citation>
    <scope>NUCLEOTIDE SEQUENCE [LARGE SCALE GENOMIC DNA]</scope>
    <source>
        <strain evidence="2">KCTC 22814</strain>
    </source>
</reference>
<dbReference type="EMBL" id="JBHUPB010000010">
    <property type="protein sequence ID" value="MFD2968774.1"/>
    <property type="molecule type" value="Genomic_DNA"/>
</dbReference>
<name>A0ABW6BKG6_9SPHI</name>
<comment type="caution">
    <text evidence="1">The sequence shown here is derived from an EMBL/GenBank/DDBJ whole genome shotgun (WGS) entry which is preliminary data.</text>
</comment>
<evidence type="ECO:0000313" key="1">
    <source>
        <dbReference type="EMBL" id="MFD2968774.1"/>
    </source>
</evidence>
<accession>A0ABW6BKG6</accession>
<dbReference type="RefSeq" id="WP_320184958.1">
    <property type="nucleotide sequence ID" value="NZ_CP138332.1"/>
</dbReference>
<protein>
    <submittedName>
        <fullName evidence="1">PKD-like family lipoprotein</fullName>
    </submittedName>
</protein>
<organism evidence="1 2">
    <name type="scientific">Sphingobacterium bambusae</name>
    <dbReference type="NCBI Taxonomy" id="662858"/>
    <lineage>
        <taxon>Bacteria</taxon>
        <taxon>Pseudomonadati</taxon>
        <taxon>Bacteroidota</taxon>
        <taxon>Sphingobacteriia</taxon>
        <taxon>Sphingobacteriales</taxon>
        <taxon>Sphingobacteriaceae</taxon>
        <taxon>Sphingobacterium</taxon>
    </lineage>
</organism>
<keyword evidence="2" id="KW-1185">Reference proteome</keyword>
<gene>
    <name evidence="1" type="ORF">ACFS7Y_15355</name>
</gene>
<dbReference type="PROSITE" id="PS51257">
    <property type="entry name" value="PROKAR_LIPOPROTEIN"/>
    <property type="match status" value="1"/>
</dbReference>
<proteinExistence type="predicted"/>